<gene>
    <name evidence="11" type="primary">pyrK</name>
    <name evidence="13" type="ORF">NG665_05135</name>
</gene>
<feature type="binding site" evidence="11">
    <location>
        <position position="221"/>
    </location>
    <ligand>
        <name>[2Fe-2S] cluster</name>
        <dbReference type="ChEBI" id="CHEBI:190135"/>
    </ligand>
</feature>
<dbReference type="PANTHER" id="PTHR43513:SF3">
    <property type="entry name" value="DIHYDROOROTATE DEHYDROGENASE B (NAD(+)), ELECTRON TRANSFER SUBUNIT-RELATED"/>
    <property type="match status" value="1"/>
</dbReference>
<dbReference type="InterPro" id="IPR023455">
    <property type="entry name" value="Dihydroorotate_DHASE_ETsu"/>
</dbReference>
<evidence type="ECO:0000256" key="2">
    <source>
        <dbReference type="ARBA" id="ARBA00022448"/>
    </source>
</evidence>
<organism evidence="13 14">
    <name type="scientific">Arcanobacterium pinnipediorum</name>
    <dbReference type="NCBI Taxonomy" id="1503041"/>
    <lineage>
        <taxon>Bacteria</taxon>
        <taxon>Bacillati</taxon>
        <taxon>Actinomycetota</taxon>
        <taxon>Actinomycetes</taxon>
        <taxon>Actinomycetales</taxon>
        <taxon>Actinomycetaceae</taxon>
        <taxon>Arcanobacterium</taxon>
    </lineage>
</organism>
<comment type="cofactor">
    <cofactor evidence="11">
        <name>[2Fe-2S] cluster</name>
        <dbReference type="ChEBI" id="CHEBI:190135"/>
    </cofactor>
    <text evidence="11">Binds 1 [2Fe-2S] cluster per subunit.</text>
</comment>
<evidence type="ECO:0000256" key="11">
    <source>
        <dbReference type="HAMAP-Rule" id="MF_01211"/>
    </source>
</evidence>
<comment type="function">
    <text evidence="11">Responsible for channeling the electrons from the oxidation of dihydroorotate from the FMN redox center in the PyrD type B subunit to the ultimate electron acceptor NAD(+).</text>
</comment>
<comment type="cofactor">
    <cofactor evidence="11">
        <name>FAD</name>
        <dbReference type="ChEBI" id="CHEBI:57692"/>
    </cofactor>
    <text evidence="11">Binds 1 FAD per subunit.</text>
</comment>
<dbReference type="InterPro" id="IPR012165">
    <property type="entry name" value="Cyt_c3_hydrogenase_gsu"/>
</dbReference>
<keyword evidence="7 11" id="KW-0665">Pyrimidine biosynthesis</keyword>
<dbReference type="Gene3D" id="2.40.30.10">
    <property type="entry name" value="Translation factors"/>
    <property type="match status" value="1"/>
</dbReference>
<protein>
    <recommendedName>
        <fullName evidence="11">Dihydroorotate dehydrogenase B (NAD(+)), electron transfer subunit</fullName>
    </recommendedName>
    <alternativeName>
        <fullName evidence="11">Dihydroorotate oxidase B, electron transfer subunit</fullName>
    </alternativeName>
</protein>
<dbReference type="Proteomes" id="UP001056109">
    <property type="component" value="Chromosome"/>
</dbReference>
<dbReference type="InterPro" id="IPR019480">
    <property type="entry name" value="Dihydroorotate_DH_Fe-S-bd"/>
</dbReference>
<dbReference type="InterPro" id="IPR017927">
    <property type="entry name" value="FAD-bd_FR_type"/>
</dbReference>
<dbReference type="InterPro" id="IPR017938">
    <property type="entry name" value="Riboflavin_synthase-like_b-brl"/>
</dbReference>
<dbReference type="RefSeq" id="WP_252672594.1">
    <property type="nucleotide sequence ID" value="NZ_CP099547.1"/>
</dbReference>
<evidence type="ECO:0000256" key="1">
    <source>
        <dbReference type="ARBA" id="ARBA00006422"/>
    </source>
</evidence>
<dbReference type="Gene3D" id="3.40.50.80">
    <property type="entry name" value="Nucleotide-binding domain of ferredoxin-NADP reductase (FNR) module"/>
    <property type="match status" value="1"/>
</dbReference>
<evidence type="ECO:0000256" key="6">
    <source>
        <dbReference type="ARBA" id="ARBA00022827"/>
    </source>
</evidence>
<reference evidence="13" key="1">
    <citation type="submission" date="2022-06" db="EMBL/GenBank/DDBJ databases">
        <title>Complete Genome Sequence of Arcanobacterium pinnipediorum strain DSM 28752 isolated from a harbour seal.</title>
        <authorList>
            <person name="Borowiak M."/>
            <person name="Kreitlow A."/>
            <person name="Alssahen M."/>
            <person name="Malorny B."/>
            <person name="Laemmler C."/>
            <person name="Prenger-Berninghoff E."/>
            <person name="Siebert U."/>
            <person name="Ploetz M."/>
            <person name="Abdulmawjood A."/>
        </authorList>
    </citation>
    <scope>NUCLEOTIDE SEQUENCE</scope>
    <source>
        <strain evidence="13">DSM 28752</strain>
    </source>
</reference>
<keyword evidence="9 11" id="KW-0408">Iron</keyword>
<keyword evidence="3 11" id="KW-0285">Flavoprotein</keyword>
<evidence type="ECO:0000313" key="13">
    <source>
        <dbReference type="EMBL" id="USR78780.1"/>
    </source>
</evidence>
<dbReference type="SUPFAM" id="SSF63380">
    <property type="entry name" value="Riboflavin synthase domain-like"/>
    <property type="match status" value="1"/>
</dbReference>
<accession>A0ABY5AFY2</accession>
<keyword evidence="5 11" id="KW-0479">Metal-binding</keyword>
<evidence type="ECO:0000256" key="5">
    <source>
        <dbReference type="ARBA" id="ARBA00022723"/>
    </source>
</evidence>
<keyword evidence="4 11" id="KW-0001">2Fe-2S</keyword>
<feature type="domain" description="FAD-binding FR-type" evidence="12">
    <location>
        <begin position="3"/>
        <end position="102"/>
    </location>
</feature>
<feature type="binding site" evidence="11">
    <location>
        <position position="236"/>
    </location>
    <ligand>
        <name>[2Fe-2S] cluster</name>
        <dbReference type="ChEBI" id="CHEBI:190135"/>
    </ligand>
</feature>
<dbReference type="HAMAP" id="MF_01211">
    <property type="entry name" value="DHODB_Fe_S_bind"/>
    <property type="match status" value="1"/>
</dbReference>
<dbReference type="Pfam" id="PF10418">
    <property type="entry name" value="DHODB_Fe-S_bind"/>
    <property type="match status" value="1"/>
</dbReference>
<comment type="subunit">
    <text evidence="11">Heterotetramer of 2 PyrK and 2 PyrD type B subunits.</text>
</comment>
<evidence type="ECO:0000256" key="8">
    <source>
        <dbReference type="ARBA" id="ARBA00022982"/>
    </source>
</evidence>
<dbReference type="InterPro" id="IPR039261">
    <property type="entry name" value="FNR_nucleotide-bd"/>
</dbReference>
<evidence type="ECO:0000256" key="7">
    <source>
        <dbReference type="ARBA" id="ARBA00022975"/>
    </source>
</evidence>
<evidence type="ECO:0000259" key="12">
    <source>
        <dbReference type="PROSITE" id="PS51384"/>
    </source>
</evidence>
<dbReference type="Gene3D" id="2.10.240.10">
    <property type="entry name" value="Dihydroorotate dehydrogenase, electron transfer subunit"/>
    <property type="match status" value="1"/>
</dbReference>
<keyword evidence="14" id="KW-1185">Reference proteome</keyword>
<name>A0ABY5AFY2_9ACTO</name>
<feature type="binding site" evidence="11">
    <location>
        <begin position="77"/>
        <end position="78"/>
    </location>
    <ligand>
        <name>FAD</name>
        <dbReference type="ChEBI" id="CHEBI:57692"/>
    </ligand>
</feature>
<dbReference type="CDD" id="cd06218">
    <property type="entry name" value="DHOD_e_trans"/>
    <property type="match status" value="1"/>
</dbReference>
<feature type="binding site" evidence="11">
    <location>
        <position position="216"/>
    </location>
    <ligand>
        <name>[2Fe-2S] cluster</name>
        <dbReference type="ChEBI" id="CHEBI:190135"/>
    </ligand>
</feature>
<sequence>MNNLRVRARVVDVVNLTDQIYRLRLACDEFTTAQPGQFVNVSVPGFFLRRPLAIADIESNHDGSVILTVIVAKVGAGTRALADVVPGSEVEVLGPLGNGFDLDSIGQTPVLVGGGSGIPPLYYAAKVITARGGRPHVLLGFRSAGDTYSIEEFRQLGCEVSVATEDGSMGSAGYVTAVLPPQTEQVLACGPQGMLKSVVAQASGRIQVSLEAHMGCGFGACLGCTVHTVRGLERVCLEGPVFESTDVIFAKEEA</sequence>
<dbReference type="PROSITE" id="PS51384">
    <property type="entry name" value="FAD_FR"/>
    <property type="match status" value="1"/>
</dbReference>
<keyword evidence="6 11" id="KW-0274">FAD</keyword>
<feature type="binding site" evidence="11">
    <location>
        <position position="224"/>
    </location>
    <ligand>
        <name>[2Fe-2S] cluster</name>
        <dbReference type="ChEBI" id="CHEBI:190135"/>
    </ligand>
</feature>
<comment type="caution">
    <text evidence="11">Lacks conserved residue(s) required for the propagation of feature annotation.</text>
</comment>
<comment type="similarity">
    <text evidence="1 11">Belongs to the PyrK family.</text>
</comment>
<evidence type="ECO:0000256" key="3">
    <source>
        <dbReference type="ARBA" id="ARBA00022630"/>
    </source>
</evidence>
<dbReference type="InterPro" id="IPR050353">
    <property type="entry name" value="PyrK_electron_transfer"/>
</dbReference>
<dbReference type="InterPro" id="IPR037117">
    <property type="entry name" value="Dihydroorotate_DH_ele_sf"/>
</dbReference>
<dbReference type="SUPFAM" id="SSF52343">
    <property type="entry name" value="Ferredoxin reductase-like, C-terminal NADP-linked domain"/>
    <property type="match status" value="1"/>
</dbReference>
<dbReference type="PIRSF" id="PIRSF006816">
    <property type="entry name" value="Cyc3_hyd_g"/>
    <property type="match status" value="1"/>
</dbReference>
<comment type="pathway">
    <text evidence="11">Pyrimidine metabolism; UMP biosynthesis via de novo pathway; orotate from (S)-dihydroorotate (NAD(+) route): step 1/1.</text>
</comment>
<proteinExistence type="inferred from homology"/>
<keyword evidence="2 11" id="KW-0813">Transport</keyword>
<evidence type="ECO:0000256" key="9">
    <source>
        <dbReference type="ARBA" id="ARBA00023004"/>
    </source>
</evidence>
<dbReference type="PANTHER" id="PTHR43513">
    <property type="entry name" value="DIHYDROOROTATE DEHYDROGENASE B (NAD(+)), ELECTRON TRANSFER SUBUNIT"/>
    <property type="match status" value="1"/>
</dbReference>
<evidence type="ECO:0000256" key="10">
    <source>
        <dbReference type="ARBA" id="ARBA00023014"/>
    </source>
</evidence>
<keyword evidence="8 11" id="KW-0249">Electron transport</keyword>
<dbReference type="EMBL" id="CP099547">
    <property type="protein sequence ID" value="USR78780.1"/>
    <property type="molecule type" value="Genomic_DNA"/>
</dbReference>
<evidence type="ECO:0000256" key="4">
    <source>
        <dbReference type="ARBA" id="ARBA00022714"/>
    </source>
</evidence>
<keyword evidence="10 11" id="KW-0411">Iron-sulfur</keyword>
<evidence type="ECO:0000313" key="14">
    <source>
        <dbReference type="Proteomes" id="UP001056109"/>
    </source>
</evidence>